<feature type="binding site" evidence="29">
    <location>
        <position position="106"/>
    </location>
    <ligand>
        <name>Mg(2+)</name>
        <dbReference type="ChEBI" id="CHEBI:18420"/>
    </ligand>
</feature>
<comment type="catalytic activity">
    <reaction evidence="26">
        <text>pyridoxal 5'-phosphate + H2O = pyridoxal + phosphate</text>
        <dbReference type="Rhea" id="RHEA:20533"/>
        <dbReference type="ChEBI" id="CHEBI:15377"/>
        <dbReference type="ChEBI" id="CHEBI:17310"/>
        <dbReference type="ChEBI" id="CHEBI:43474"/>
        <dbReference type="ChEBI" id="CHEBI:597326"/>
    </reaction>
    <physiologicalReaction direction="left-to-right" evidence="26">
        <dbReference type="Rhea" id="RHEA:20534"/>
    </physiologicalReaction>
</comment>
<evidence type="ECO:0000313" key="33">
    <source>
        <dbReference type="EMBL" id="PKU26777.1"/>
    </source>
</evidence>
<dbReference type="SMART" id="SM00098">
    <property type="entry name" value="alkPPc"/>
    <property type="match status" value="1"/>
</dbReference>
<evidence type="ECO:0000256" key="30">
    <source>
        <dbReference type="RuleBase" id="RU003946"/>
    </source>
</evidence>
<comment type="cofactor">
    <cofactor evidence="29">
        <name>Mg(2+)</name>
        <dbReference type="ChEBI" id="CHEBI:18420"/>
    </cofactor>
    <text evidence="29">Binds 1 Mg(2+) ion.</text>
</comment>
<keyword evidence="10 29" id="KW-0479">Metal-binding</keyword>
<comment type="catalytic activity">
    <reaction evidence="23">
        <text>diphosphate + H2O = 2 phosphate + H(+)</text>
        <dbReference type="Rhea" id="RHEA:24576"/>
        <dbReference type="ChEBI" id="CHEBI:15377"/>
        <dbReference type="ChEBI" id="CHEBI:15378"/>
        <dbReference type="ChEBI" id="CHEBI:33019"/>
        <dbReference type="ChEBI" id="CHEBI:43474"/>
    </reaction>
    <physiologicalReaction direction="left-to-right" evidence="23">
        <dbReference type="Rhea" id="RHEA:24577"/>
    </physiologicalReaction>
</comment>
<evidence type="ECO:0000256" key="17">
    <source>
        <dbReference type="ARBA" id="ARBA00023157"/>
    </source>
</evidence>
<dbReference type="GO" id="GO:0052732">
    <property type="term" value="F:phosphoethanolamine phosphatase activity"/>
    <property type="evidence" value="ECO:0007669"/>
    <property type="project" value="RHEA"/>
</dbReference>
<evidence type="ECO:0000256" key="4">
    <source>
        <dbReference type="ARBA" id="ARBA00005984"/>
    </source>
</evidence>
<dbReference type="GO" id="GO:0004427">
    <property type="term" value="F:inorganic diphosphate phosphatase activity"/>
    <property type="evidence" value="ECO:0007669"/>
    <property type="project" value="RHEA"/>
</dbReference>
<keyword evidence="7" id="KW-0597">Phosphoprotein</keyword>
<comment type="cofactor">
    <cofactor evidence="1">
        <name>Ca(2+)</name>
        <dbReference type="ChEBI" id="CHEBI:29108"/>
    </cofactor>
</comment>
<comment type="catalytic activity">
    <reaction evidence="27">
        <text>ADP + H2O = AMP + phosphate + H(+)</text>
        <dbReference type="Rhea" id="RHEA:61436"/>
        <dbReference type="ChEBI" id="CHEBI:15377"/>
        <dbReference type="ChEBI" id="CHEBI:15378"/>
        <dbReference type="ChEBI" id="CHEBI:43474"/>
        <dbReference type="ChEBI" id="CHEBI:456215"/>
        <dbReference type="ChEBI" id="CHEBI:456216"/>
    </reaction>
    <physiologicalReaction direction="left-to-right" evidence="27">
        <dbReference type="Rhea" id="RHEA:61437"/>
    </physiologicalReaction>
</comment>
<evidence type="ECO:0000256" key="16">
    <source>
        <dbReference type="ARBA" id="ARBA00023136"/>
    </source>
</evidence>
<evidence type="ECO:0000256" key="22">
    <source>
        <dbReference type="ARBA" id="ARBA00037828"/>
    </source>
</evidence>
<keyword evidence="18" id="KW-0325">Glycoprotein</keyword>
<dbReference type="GO" id="GO:0033883">
    <property type="term" value="F:pyridoxal phosphatase activity"/>
    <property type="evidence" value="ECO:0007669"/>
    <property type="project" value="RHEA"/>
</dbReference>
<evidence type="ECO:0000256" key="13">
    <source>
        <dbReference type="ARBA" id="ARBA00022833"/>
    </source>
</evidence>
<evidence type="ECO:0000256" key="3">
    <source>
        <dbReference type="ARBA" id="ARBA00004609"/>
    </source>
</evidence>
<comment type="cofactor">
    <cofactor evidence="2">
        <name>Zn(2+)</name>
        <dbReference type="ChEBI" id="CHEBI:29105"/>
    </cofactor>
</comment>
<keyword evidence="6" id="KW-1003">Cell membrane</keyword>
<comment type="catalytic activity">
    <reaction evidence="21">
        <text>AMP + H2O = adenosine + phosphate</text>
        <dbReference type="Rhea" id="RHEA:29375"/>
        <dbReference type="ChEBI" id="CHEBI:15377"/>
        <dbReference type="ChEBI" id="CHEBI:16335"/>
        <dbReference type="ChEBI" id="CHEBI:43474"/>
        <dbReference type="ChEBI" id="CHEBI:456215"/>
    </reaction>
    <physiologicalReaction direction="left-to-right" evidence="21">
        <dbReference type="Rhea" id="RHEA:29376"/>
    </physiologicalReaction>
</comment>
<accession>A0A2I0SYZ4</accession>
<keyword evidence="11" id="KW-0732">Signal</keyword>
<evidence type="ECO:0000256" key="11">
    <source>
        <dbReference type="ARBA" id="ARBA00022729"/>
    </source>
</evidence>
<evidence type="ECO:0000256" key="2">
    <source>
        <dbReference type="ARBA" id="ARBA00001947"/>
    </source>
</evidence>
<dbReference type="EMBL" id="KZ536490">
    <property type="protein sequence ID" value="PKU26777.1"/>
    <property type="molecule type" value="Genomic_DNA"/>
</dbReference>
<dbReference type="AlphaFoldDB" id="A0A2I0SYZ4"/>
<evidence type="ECO:0000256" key="5">
    <source>
        <dbReference type="ARBA" id="ARBA00011738"/>
    </source>
</evidence>
<dbReference type="GO" id="GO:0043262">
    <property type="term" value="F:ADP phosphatase activity"/>
    <property type="evidence" value="ECO:0007669"/>
    <property type="project" value="RHEA"/>
</dbReference>
<evidence type="ECO:0000256" key="32">
    <source>
        <dbReference type="SAM" id="MobiDB-lite"/>
    </source>
</evidence>
<keyword evidence="19" id="KW-0449">Lipoprotein</keyword>
<evidence type="ECO:0000256" key="14">
    <source>
        <dbReference type="ARBA" id="ARBA00022837"/>
    </source>
</evidence>
<evidence type="ECO:0000256" key="24">
    <source>
        <dbReference type="ARBA" id="ARBA00048778"/>
    </source>
</evidence>
<evidence type="ECO:0000256" key="15">
    <source>
        <dbReference type="ARBA" id="ARBA00022842"/>
    </source>
</evidence>
<evidence type="ECO:0000256" key="20">
    <source>
        <dbReference type="ARBA" id="ARBA00036105"/>
    </source>
</evidence>
<keyword evidence="15 29" id="KW-0460">Magnesium</keyword>
<evidence type="ECO:0000256" key="7">
    <source>
        <dbReference type="ARBA" id="ARBA00022553"/>
    </source>
</evidence>
<name>A0A2I0SYZ4_LIMLA</name>
<dbReference type="PANTHER" id="PTHR11596:SF74">
    <property type="entry name" value="ALKALINE PHOSPHATASE, TISSUE-NONSPECIFIC ISOZYME"/>
    <property type="match status" value="1"/>
</dbReference>
<dbReference type="GO" id="GO:0016887">
    <property type="term" value="F:ATP hydrolysis activity"/>
    <property type="evidence" value="ECO:0007669"/>
    <property type="project" value="RHEA"/>
</dbReference>
<evidence type="ECO:0000256" key="27">
    <source>
        <dbReference type="ARBA" id="ARBA00049526"/>
    </source>
</evidence>
<proteinExistence type="inferred from homology"/>
<evidence type="ECO:0000256" key="19">
    <source>
        <dbReference type="ARBA" id="ARBA00023288"/>
    </source>
</evidence>
<evidence type="ECO:0000256" key="12">
    <source>
        <dbReference type="ARBA" id="ARBA00022801"/>
    </source>
</evidence>
<dbReference type="InterPro" id="IPR017850">
    <property type="entry name" value="Alkaline_phosphatase_core_sf"/>
</dbReference>
<gene>
    <name evidence="33" type="ORF">llap_22919</name>
</gene>
<feature type="compositionally biased region" description="Acidic residues" evidence="32">
    <location>
        <begin position="9"/>
        <end position="22"/>
    </location>
</feature>
<dbReference type="GO" id="GO:0005886">
    <property type="term" value="C:plasma membrane"/>
    <property type="evidence" value="ECO:0007669"/>
    <property type="project" value="UniProtKB-SubCell"/>
</dbReference>
<dbReference type="EC" id="3.1.3.1" evidence="31"/>
<comment type="catalytic activity">
    <reaction evidence="24">
        <text>ATP + H2O = ADP + phosphate + H(+)</text>
        <dbReference type="Rhea" id="RHEA:13065"/>
        <dbReference type="ChEBI" id="CHEBI:15377"/>
        <dbReference type="ChEBI" id="CHEBI:15378"/>
        <dbReference type="ChEBI" id="CHEBI:30616"/>
        <dbReference type="ChEBI" id="CHEBI:43474"/>
        <dbReference type="ChEBI" id="CHEBI:456216"/>
    </reaction>
    <physiologicalReaction direction="left-to-right" evidence="24">
        <dbReference type="Rhea" id="RHEA:13066"/>
    </physiologicalReaction>
</comment>
<keyword evidence="8" id="KW-0091">Biomineralization</keyword>
<dbReference type="PROSITE" id="PS00123">
    <property type="entry name" value="ALKALINE_PHOSPHATASE"/>
    <property type="match status" value="1"/>
</dbReference>
<feature type="active site" description="Phosphoserine intermediate" evidence="28">
    <location>
        <position position="43"/>
    </location>
</feature>
<dbReference type="Pfam" id="PF00245">
    <property type="entry name" value="Alk_phosphatase"/>
    <property type="match status" value="1"/>
</dbReference>
<dbReference type="GO" id="GO:0031214">
    <property type="term" value="P:biomineral tissue development"/>
    <property type="evidence" value="ECO:0007669"/>
    <property type="project" value="UniProtKB-KW"/>
</dbReference>
<comment type="subunit">
    <text evidence="5">Homodimer.</text>
</comment>
<evidence type="ECO:0000256" key="6">
    <source>
        <dbReference type="ARBA" id="ARBA00022475"/>
    </source>
</evidence>
<comment type="catalytic activity">
    <reaction evidence="25">
        <text>phosphoethanolamine + H2O = ethanolamine + phosphate</text>
        <dbReference type="Rhea" id="RHEA:16089"/>
        <dbReference type="ChEBI" id="CHEBI:15377"/>
        <dbReference type="ChEBI" id="CHEBI:43474"/>
        <dbReference type="ChEBI" id="CHEBI:57603"/>
        <dbReference type="ChEBI" id="CHEBI:58190"/>
    </reaction>
    <physiologicalReaction direction="left-to-right" evidence="25">
        <dbReference type="Rhea" id="RHEA:16090"/>
    </physiologicalReaction>
</comment>
<evidence type="ECO:0000256" key="29">
    <source>
        <dbReference type="PIRSR" id="PIRSR601952-2"/>
    </source>
</evidence>
<evidence type="ECO:0000256" key="31">
    <source>
        <dbReference type="RuleBase" id="RU003947"/>
    </source>
</evidence>
<dbReference type="GO" id="GO:0046872">
    <property type="term" value="F:metal ion binding"/>
    <property type="evidence" value="ECO:0007669"/>
    <property type="project" value="UniProtKB-KW"/>
</dbReference>
<evidence type="ECO:0000256" key="9">
    <source>
        <dbReference type="ARBA" id="ARBA00022622"/>
    </source>
</evidence>
<protein>
    <recommendedName>
        <fullName evidence="31">Alkaline phosphatase</fullName>
        <ecNumber evidence="31">3.1.3.1</ecNumber>
    </recommendedName>
</protein>
<evidence type="ECO:0000256" key="21">
    <source>
        <dbReference type="ARBA" id="ARBA00036923"/>
    </source>
</evidence>
<comment type="similarity">
    <text evidence="4 30">Belongs to the alkaline phosphatase family.</text>
</comment>
<evidence type="ECO:0000256" key="10">
    <source>
        <dbReference type="ARBA" id="ARBA00022723"/>
    </source>
</evidence>
<evidence type="ECO:0000256" key="1">
    <source>
        <dbReference type="ARBA" id="ARBA00001913"/>
    </source>
</evidence>
<dbReference type="InterPro" id="IPR018299">
    <property type="entry name" value="Alkaline_phosphatase_AS"/>
</dbReference>
<dbReference type="PRINTS" id="PR00113">
    <property type="entry name" value="ALKPHPHTASE"/>
</dbReference>
<evidence type="ECO:0000313" key="34">
    <source>
        <dbReference type="Proteomes" id="UP000233556"/>
    </source>
</evidence>
<reference evidence="34" key="2">
    <citation type="submission" date="2017-12" db="EMBL/GenBank/DDBJ databases">
        <title>Genome sequence of the Bar-tailed Godwit (Limosa lapponica baueri).</title>
        <authorList>
            <person name="Lima N.C.B."/>
            <person name="Parody-Merino A.M."/>
            <person name="Battley P.F."/>
            <person name="Fidler A.E."/>
            <person name="Prosdocimi F."/>
        </authorList>
    </citation>
    <scope>NUCLEOTIDE SEQUENCE [LARGE SCALE GENOMIC DNA]</scope>
</reference>
<comment type="subcellular location">
    <subcellularLocation>
        <location evidence="3">Cell membrane</location>
        <topology evidence="3">Lipid-anchor</topology>
        <topology evidence="3">GPI-anchor</topology>
    </subcellularLocation>
    <subcellularLocation>
        <location evidence="22">Extracellular vesicle membrane</location>
        <topology evidence="22">Lipid-anchor</topology>
        <topology evidence="22">GPI-anchor</topology>
    </subcellularLocation>
</comment>
<evidence type="ECO:0000256" key="25">
    <source>
        <dbReference type="ARBA" id="ARBA00048929"/>
    </source>
</evidence>
<evidence type="ECO:0000256" key="18">
    <source>
        <dbReference type="ARBA" id="ARBA00023180"/>
    </source>
</evidence>
<keyword evidence="14" id="KW-0106">Calcium</keyword>
<dbReference type="OrthoDB" id="5818554at2759"/>
<keyword evidence="12 31" id="KW-0378">Hydrolase</keyword>
<keyword evidence="16" id="KW-0472">Membrane</keyword>
<feature type="region of interest" description="Disordered" evidence="32">
    <location>
        <begin position="1"/>
        <end position="39"/>
    </location>
</feature>
<dbReference type="Proteomes" id="UP000233556">
    <property type="component" value="Unassembled WGS sequence"/>
</dbReference>
<comment type="catalytic activity">
    <reaction evidence="20">
        <text>a phosphate monoester + H2O = an alcohol + phosphate</text>
        <dbReference type="Rhea" id="RHEA:15017"/>
        <dbReference type="ChEBI" id="CHEBI:15377"/>
        <dbReference type="ChEBI" id="CHEBI:30879"/>
        <dbReference type="ChEBI" id="CHEBI:43474"/>
        <dbReference type="ChEBI" id="CHEBI:67140"/>
        <dbReference type="EC" id="3.1.3.1"/>
    </reaction>
    <physiologicalReaction direction="left-to-right" evidence="20">
        <dbReference type="Rhea" id="RHEA:15018"/>
    </physiologicalReaction>
</comment>
<evidence type="ECO:0000256" key="23">
    <source>
        <dbReference type="ARBA" id="ARBA00048097"/>
    </source>
</evidence>
<reference evidence="34" key="1">
    <citation type="submission" date="2017-11" db="EMBL/GenBank/DDBJ databases">
        <authorList>
            <person name="Lima N.C."/>
            <person name="Parody-Merino A.M."/>
            <person name="Battley P.F."/>
            <person name="Fidler A.E."/>
            <person name="Prosdocimi F."/>
        </authorList>
    </citation>
    <scope>NUCLEOTIDE SEQUENCE [LARGE SCALE GENOMIC DNA]</scope>
</reference>
<dbReference type="Gene3D" id="3.40.720.10">
    <property type="entry name" value="Alkaline Phosphatase, subunit A"/>
    <property type="match status" value="1"/>
</dbReference>
<dbReference type="GO" id="GO:0098552">
    <property type="term" value="C:side of membrane"/>
    <property type="evidence" value="ECO:0007669"/>
    <property type="project" value="UniProtKB-KW"/>
</dbReference>
<dbReference type="PANTHER" id="PTHR11596">
    <property type="entry name" value="ALKALINE PHOSPHATASE"/>
    <property type="match status" value="1"/>
</dbReference>
<keyword evidence="9" id="KW-0336">GPI-anchor</keyword>
<keyword evidence="13 31" id="KW-0862">Zinc</keyword>
<dbReference type="SUPFAM" id="SSF53649">
    <property type="entry name" value="Alkaline phosphatase-like"/>
    <property type="match status" value="1"/>
</dbReference>
<evidence type="ECO:0000256" key="8">
    <source>
        <dbReference type="ARBA" id="ARBA00022591"/>
    </source>
</evidence>
<dbReference type="InterPro" id="IPR001952">
    <property type="entry name" value="Alkaline_phosphatase"/>
</dbReference>
<keyword evidence="17" id="KW-1015">Disulfide bond</keyword>
<feature type="binding site" evidence="29">
    <location>
        <position position="104"/>
    </location>
    <ligand>
        <name>Mg(2+)</name>
        <dbReference type="ChEBI" id="CHEBI:18420"/>
    </ligand>
</feature>
<dbReference type="GO" id="GO:0004035">
    <property type="term" value="F:alkaline phosphatase activity"/>
    <property type="evidence" value="ECO:0007669"/>
    <property type="project" value="UniProtKB-EC"/>
</dbReference>
<feature type="region of interest" description="Disordered" evidence="32">
    <location>
        <begin position="162"/>
        <end position="190"/>
    </location>
</feature>
<evidence type="ECO:0000256" key="28">
    <source>
        <dbReference type="PIRSR" id="PIRSR601952-1"/>
    </source>
</evidence>
<evidence type="ECO:0000256" key="26">
    <source>
        <dbReference type="ARBA" id="ARBA00049444"/>
    </source>
</evidence>
<keyword evidence="34" id="KW-1185">Reference proteome</keyword>
<organism evidence="33 34">
    <name type="scientific">Limosa lapponica baueri</name>
    <dbReference type="NCBI Taxonomy" id="1758121"/>
    <lineage>
        <taxon>Eukaryota</taxon>
        <taxon>Metazoa</taxon>
        <taxon>Chordata</taxon>
        <taxon>Craniata</taxon>
        <taxon>Vertebrata</taxon>
        <taxon>Euteleostomi</taxon>
        <taxon>Archelosauria</taxon>
        <taxon>Archosauria</taxon>
        <taxon>Dinosauria</taxon>
        <taxon>Saurischia</taxon>
        <taxon>Theropoda</taxon>
        <taxon>Coelurosauria</taxon>
        <taxon>Aves</taxon>
        <taxon>Neognathae</taxon>
        <taxon>Neoaves</taxon>
        <taxon>Charadriiformes</taxon>
        <taxon>Scolopacidae</taxon>
        <taxon>Limosa</taxon>
    </lineage>
</organism>
<sequence>MTMMKNQGGDDDDDPGSGDDDGGILFVSPPPQTYNTNAQVPDSAGTATAYLCGVKANEGTVGVSAGVTRDRCNTTKGQEVTSILRWAKDAGKAVGIVTTTRVTHATPSAAYAHSANRDWYSDGEMPPDALEGGCRDIARQLVENIPDIEVGMAVEPPEMWAGATQGWGHQGCGLEPPRDGNRATQTQSHG</sequence>